<gene>
    <name evidence="4" type="ORF">WICANDRAFT_106675</name>
</gene>
<dbReference type="RefSeq" id="XP_019037539.1">
    <property type="nucleotide sequence ID" value="XM_019180480.1"/>
</dbReference>
<name>A0A1E3P062_WICAA</name>
<evidence type="ECO:0000256" key="2">
    <source>
        <dbReference type="SAM" id="MobiDB-lite"/>
    </source>
</evidence>
<feature type="region of interest" description="Disordered" evidence="2">
    <location>
        <begin position="508"/>
        <end position="546"/>
    </location>
</feature>
<dbReference type="InterPro" id="IPR029330">
    <property type="entry name" value="Bbp1_C"/>
</dbReference>
<organism evidence="4 5">
    <name type="scientific">Wickerhamomyces anomalus (strain ATCC 58044 / CBS 1984 / NCYC 433 / NRRL Y-366-8)</name>
    <name type="common">Yeast</name>
    <name type="synonym">Hansenula anomala</name>
    <dbReference type="NCBI Taxonomy" id="683960"/>
    <lineage>
        <taxon>Eukaryota</taxon>
        <taxon>Fungi</taxon>
        <taxon>Dikarya</taxon>
        <taxon>Ascomycota</taxon>
        <taxon>Saccharomycotina</taxon>
        <taxon>Saccharomycetes</taxon>
        <taxon>Phaffomycetales</taxon>
        <taxon>Wickerhamomycetaceae</taxon>
        <taxon>Wickerhamomyces</taxon>
    </lineage>
</organism>
<keyword evidence="1" id="KW-0175">Coiled coil</keyword>
<feature type="compositionally biased region" description="Basic and acidic residues" evidence="2">
    <location>
        <begin position="508"/>
        <end position="526"/>
    </location>
</feature>
<reference evidence="4 5" key="1">
    <citation type="journal article" date="2016" name="Proc. Natl. Acad. Sci. U.S.A.">
        <title>Comparative genomics of biotechnologically important yeasts.</title>
        <authorList>
            <person name="Riley R."/>
            <person name="Haridas S."/>
            <person name="Wolfe K.H."/>
            <person name="Lopes M.R."/>
            <person name="Hittinger C.T."/>
            <person name="Goeker M."/>
            <person name="Salamov A.A."/>
            <person name="Wisecaver J.H."/>
            <person name="Long T.M."/>
            <person name="Calvey C.H."/>
            <person name="Aerts A.L."/>
            <person name="Barry K.W."/>
            <person name="Choi C."/>
            <person name="Clum A."/>
            <person name="Coughlan A.Y."/>
            <person name="Deshpande S."/>
            <person name="Douglass A.P."/>
            <person name="Hanson S.J."/>
            <person name="Klenk H.-P."/>
            <person name="LaButti K.M."/>
            <person name="Lapidus A."/>
            <person name="Lindquist E.A."/>
            <person name="Lipzen A.M."/>
            <person name="Meier-Kolthoff J.P."/>
            <person name="Ohm R.A."/>
            <person name="Otillar R.P."/>
            <person name="Pangilinan J.L."/>
            <person name="Peng Y."/>
            <person name="Rokas A."/>
            <person name="Rosa C.A."/>
            <person name="Scheuner C."/>
            <person name="Sibirny A.A."/>
            <person name="Slot J.C."/>
            <person name="Stielow J.B."/>
            <person name="Sun H."/>
            <person name="Kurtzman C.P."/>
            <person name="Blackwell M."/>
            <person name="Grigoriev I.V."/>
            <person name="Jeffries T.W."/>
        </authorList>
    </citation>
    <scope>NUCLEOTIDE SEQUENCE [LARGE SCALE GENOMIC DNA]</scope>
    <source>
        <strain evidence="5">ATCC 58044 / CBS 1984 / NCYC 433 / NRRL Y-366-8</strain>
    </source>
</reference>
<evidence type="ECO:0000313" key="4">
    <source>
        <dbReference type="EMBL" id="ODQ58332.1"/>
    </source>
</evidence>
<evidence type="ECO:0000256" key="1">
    <source>
        <dbReference type="SAM" id="Coils"/>
    </source>
</evidence>
<proteinExistence type="predicted"/>
<dbReference type="GeneID" id="30197726"/>
<feature type="domain" description="Spindle pole body component Bbp1 C-terminal" evidence="3">
    <location>
        <begin position="269"/>
        <end position="370"/>
    </location>
</feature>
<dbReference type="OrthoDB" id="4042536at2759"/>
<evidence type="ECO:0000313" key="5">
    <source>
        <dbReference type="Proteomes" id="UP000094112"/>
    </source>
</evidence>
<dbReference type="EMBL" id="KV454212">
    <property type="protein sequence ID" value="ODQ58332.1"/>
    <property type="molecule type" value="Genomic_DNA"/>
</dbReference>
<feature type="compositionally biased region" description="Low complexity" evidence="2">
    <location>
        <begin position="572"/>
        <end position="598"/>
    </location>
</feature>
<feature type="coiled-coil region" evidence="1">
    <location>
        <begin position="447"/>
        <end position="474"/>
    </location>
</feature>
<feature type="compositionally biased region" description="Polar residues" evidence="2">
    <location>
        <begin position="42"/>
        <end position="58"/>
    </location>
</feature>
<feature type="region of interest" description="Disordered" evidence="2">
    <location>
        <begin position="565"/>
        <end position="608"/>
    </location>
</feature>
<feature type="coiled-coil region" evidence="1">
    <location>
        <begin position="355"/>
        <end position="382"/>
    </location>
</feature>
<feature type="region of interest" description="Disordered" evidence="2">
    <location>
        <begin position="208"/>
        <end position="228"/>
    </location>
</feature>
<keyword evidence="5" id="KW-1185">Reference proteome</keyword>
<dbReference type="Pfam" id="PF15272">
    <property type="entry name" value="BBP1_C"/>
    <property type="match status" value="1"/>
</dbReference>
<dbReference type="Proteomes" id="UP000094112">
    <property type="component" value="Unassembled WGS sequence"/>
</dbReference>
<protein>
    <recommendedName>
        <fullName evidence="3">Spindle pole body component Bbp1 C-terminal domain-containing protein</fullName>
    </recommendedName>
</protein>
<feature type="region of interest" description="Disordered" evidence="2">
    <location>
        <begin position="42"/>
        <end position="65"/>
    </location>
</feature>
<sequence length="637" mass="75647">MLWSKSEDDYTRASIAQPPPTPGLASWAFNSLFNRQTPSSKYANLQKQPQRANNTSITPRRIPKRFNDDTLLSMSNRKNVAWGGEDFKLRSRSSSFSERPIQQRRYVDDNGSIHYKDSKYFKDNELLPDDIDETDYKTKNYRYDPTPIKRNSSARINTTQDYLNNEKYGKSSLPQTYPGKYPSPYVPKNSSFDDLLLSSSAVKNLAKAKSNTRINQSMREEQEEDDPTIPIRRRTLHPLREPLKENIKSYKEKETSRGKSNREIRLDEQLLLDSIDQNIMELDNITKHVNGLKLNNKNDNELERKYKEIRQELITELKKSKKLYDSYYEFVEKYKDLKKKYKESSTEDVDSLLMIKNLKKEINFYKEENELLNHELKSKEAKYLETDTTIHDLKSTLQNSSNFEATLRRKIKYFEDKIEQKDEDFRNERFQLNEKIFMLETTAKDDEERYKSDLRKAEERIKQLERKLELKSTIAKYENLSVIPEYRNNGYNEVKYEENDDTINLLERRYPDRRPSYAKPTSEKRYSTGNLPNLTRKRPTSLSPDFQRDNQELFKNFDESTAYVNNENYAPRSTTRSNSLRSNNGRYYNFKDTNNNHNNNKENHHKRYSNPLLPDLTFNSSEIGFRYIFHCSIFPIR</sequence>
<accession>A0A1E3P062</accession>
<evidence type="ECO:0000259" key="3">
    <source>
        <dbReference type="Pfam" id="PF15272"/>
    </source>
</evidence>
<dbReference type="AlphaFoldDB" id="A0A1E3P062"/>